<comment type="caution">
    <text evidence="1">The sequence shown here is derived from an EMBL/GenBank/DDBJ whole genome shotgun (WGS) entry which is preliminary data.</text>
</comment>
<dbReference type="EMBL" id="QRHA01000016">
    <property type="protein sequence ID" value="RDV24010.1"/>
    <property type="molecule type" value="Genomic_DNA"/>
</dbReference>
<evidence type="ECO:0000313" key="2">
    <source>
        <dbReference type="Proteomes" id="UP000256561"/>
    </source>
</evidence>
<proteinExistence type="predicted"/>
<organism evidence="1 2">
    <name type="scientific">Alteromonas aestuariivivens</name>
    <dbReference type="NCBI Taxonomy" id="1938339"/>
    <lineage>
        <taxon>Bacteria</taxon>
        <taxon>Pseudomonadati</taxon>
        <taxon>Pseudomonadota</taxon>
        <taxon>Gammaproteobacteria</taxon>
        <taxon>Alteromonadales</taxon>
        <taxon>Alteromonadaceae</taxon>
        <taxon>Alteromonas/Salinimonas group</taxon>
        <taxon>Alteromonas</taxon>
    </lineage>
</organism>
<gene>
    <name evidence="1" type="ORF">DXV75_16250</name>
</gene>
<sequence>MSKSQGRLFSLSSKGQALFQKRHFEIGHRSNGIASNRPASRWCVQWAISLKIGVEDIPQEKIIQAAASVKNPVSQVYEANTFKRIDLFV</sequence>
<dbReference type="RefSeq" id="WP_115594485.1">
    <property type="nucleotide sequence ID" value="NZ_QRHA01000016.1"/>
</dbReference>
<dbReference type="AlphaFoldDB" id="A0A3D8M328"/>
<accession>A0A3D8M328</accession>
<name>A0A3D8M328_9ALTE</name>
<reference evidence="2" key="1">
    <citation type="submission" date="2018-08" db="EMBL/GenBank/DDBJ databases">
        <authorList>
            <person name="Zhang J."/>
            <person name="Du Z.-J."/>
        </authorList>
    </citation>
    <scope>NUCLEOTIDE SEQUENCE [LARGE SCALE GENOMIC DNA]</scope>
    <source>
        <strain evidence="2">KCTC 52655</strain>
    </source>
</reference>
<dbReference type="Proteomes" id="UP000256561">
    <property type="component" value="Unassembled WGS sequence"/>
</dbReference>
<keyword evidence="2" id="KW-1185">Reference proteome</keyword>
<evidence type="ECO:0000313" key="1">
    <source>
        <dbReference type="EMBL" id="RDV24010.1"/>
    </source>
</evidence>
<protein>
    <submittedName>
        <fullName evidence="1">Uncharacterized protein</fullName>
    </submittedName>
</protein>